<dbReference type="GO" id="GO:0000785">
    <property type="term" value="C:chromatin"/>
    <property type="evidence" value="ECO:0007669"/>
    <property type="project" value="TreeGrafter"/>
</dbReference>
<dbReference type="InterPro" id="IPR036361">
    <property type="entry name" value="SAP_dom_sf"/>
</dbReference>
<feature type="region of interest" description="Disordered" evidence="11">
    <location>
        <begin position="726"/>
        <end position="796"/>
    </location>
</feature>
<proteinExistence type="inferred from homology"/>
<dbReference type="PROSITE" id="PS50800">
    <property type="entry name" value="SAP"/>
    <property type="match status" value="1"/>
</dbReference>
<protein>
    <recommendedName>
        <fullName evidence="16">SAP domain-containing protein</fullName>
    </recommendedName>
</protein>
<evidence type="ECO:0000256" key="9">
    <source>
        <dbReference type="ARBA" id="ARBA00023242"/>
    </source>
</evidence>
<evidence type="ECO:0000256" key="2">
    <source>
        <dbReference type="ARBA" id="ARBA00004718"/>
    </source>
</evidence>
<evidence type="ECO:0000259" key="13">
    <source>
        <dbReference type="PROSITE" id="PS51044"/>
    </source>
</evidence>
<feature type="compositionally biased region" description="Low complexity" evidence="11">
    <location>
        <begin position="617"/>
        <end position="635"/>
    </location>
</feature>
<dbReference type="GO" id="GO:0016925">
    <property type="term" value="P:protein sumoylation"/>
    <property type="evidence" value="ECO:0007669"/>
    <property type="project" value="UniProtKB-ARBA"/>
</dbReference>
<name>A0AAD9IH11_PROWI</name>
<reference evidence="14" key="1">
    <citation type="submission" date="2021-01" db="EMBL/GenBank/DDBJ databases">
        <authorList>
            <person name="Eckstrom K.M.E."/>
        </authorList>
    </citation>
    <scope>NUCLEOTIDE SEQUENCE</scope>
    <source>
        <strain evidence="14">UVCC 0001</strain>
    </source>
</reference>
<dbReference type="InterPro" id="IPR003034">
    <property type="entry name" value="SAP_dom"/>
</dbReference>
<evidence type="ECO:0000256" key="6">
    <source>
        <dbReference type="ARBA" id="ARBA00022771"/>
    </source>
</evidence>
<keyword evidence="4" id="KW-0808">Transferase</keyword>
<evidence type="ECO:0000256" key="10">
    <source>
        <dbReference type="PROSITE-ProRule" id="PRU00452"/>
    </source>
</evidence>
<feature type="compositionally biased region" description="Low complexity" evidence="11">
    <location>
        <begin position="683"/>
        <end position="696"/>
    </location>
</feature>
<evidence type="ECO:0000256" key="4">
    <source>
        <dbReference type="ARBA" id="ARBA00022679"/>
    </source>
</evidence>
<evidence type="ECO:0000256" key="7">
    <source>
        <dbReference type="ARBA" id="ARBA00022786"/>
    </source>
</evidence>
<dbReference type="Proteomes" id="UP001255856">
    <property type="component" value="Unassembled WGS sequence"/>
</dbReference>
<dbReference type="PROSITE" id="PS51044">
    <property type="entry name" value="ZF_SP_RING"/>
    <property type="match status" value="1"/>
</dbReference>
<feature type="region of interest" description="Disordered" evidence="11">
    <location>
        <begin position="552"/>
        <end position="705"/>
    </location>
</feature>
<dbReference type="PANTHER" id="PTHR10782">
    <property type="entry name" value="ZINC FINGER MIZ DOMAIN-CONTAINING PROTEIN"/>
    <property type="match status" value="1"/>
</dbReference>
<feature type="compositionally biased region" description="Polar residues" evidence="11">
    <location>
        <begin position="737"/>
        <end position="746"/>
    </location>
</feature>
<evidence type="ECO:0000256" key="8">
    <source>
        <dbReference type="ARBA" id="ARBA00022833"/>
    </source>
</evidence>
<dbReference type="InterPro" id="IPR013083">
    <property type="entry name" value="Znf_RING/FYVE/PHD"/>
</dbReference>
<keyword evidence="6 10" id="KW-0863">Zinc-finger</keyword>
<evidence type="ECO:0000313" key="15">
    <source>
        <dbReference type="Proteomes" id="UP001255856"/>
    </source>
</evidence>
<feature type="region of interest" description="Disordered" evidence="11">
    <location>
        <begin position="901"/>
        <end position="972"/>
    </location>
</feature>
<dbReference type="GO" id="GO:0005634">
    <property type="term" value="C:nucleus"/>
    <property type="evidence" value="ECO:0007669"/>
    <property type="project" value="UniProtKB-SubCell"/>
</dbReference>
<dbReference type="GO" id="GO:0008270">
    <property type="term" value="F:zinc ion binding"/>
    <property type="evidence" value="ECO:0007669"/>
    <property type="project" value="UniProtKB-KW"/>
</dbReference>
<feature type="domain" description="SP-RING-type" evidence="13">
    <location>
        <begin position="357"/>
        <end position="438"/>
    </location>
</feature>
<keyword evidence="5" id="KW-0479">Metal-binding</keyword>
<feature type="region of interest" description="Disordered" evidence="11">
    <location>
        <begin position="830"/>
        <end position="853"/>
    </location>
</feature>
<dbReference type="EMBL" id="JASFZW010000005">
    <property type="protein sequence ID" value="KAK2078128.1"/>
    <property type="molecule type" value="Genomic_DNA"/>
</dbReference>
<keyword evidence="9" id="KW-0539">Nucleus</keyword>
<comment type="caution">
    <text evidence="14">The sequence shown here is derived from an EMBL/GenBank/DDBJ whole genome shotgun (WGS) entry which is preliminary data.</text>
</comment>
<dbReference type="PANTHER" id="PTHR10782:SF4">
    <property type="entry name" value="TONALLI, ISOFORM E"/>
    <property type="match status" value="1"/>
</dbReference>
<gene>
    <name evidence="14" type="ORF">QBZ16_003996</name>
</gene>
<feature type="compositionally biased region" description="Pro residues" evidence="11">
    <location>
        <begin position="604"/>
        <end position="616"/>
    </location>
</feature>
<evidence type="ECO:0008006" key="16">
    <source>
        <dbReference type="Google" id="ProtNLM"/>
    </source>
</evidence>
<evidence type="ECO:0000256" key="5">
    <source>
        <dbReference type="ARBA" id="ARBA00022723"/>
    </source>
</evidence>
<evidence type="ECO:0000313" key="14">
    <source>
        <dbReference type="EMBL" id="KAK2078128.1"/>
    </source>
</evidence>
<evidence type="ECO:0000256" key="1">
    <source>
        <dbReference type="ARBA" id="ARBA00004123"/>
    </source>
</evidence>
<dbReference type="Gene3D" id="3.30.40.10">
    <property type="entry name" value="Zinc/RING finger domain, C3HC4 (zinc finger)"/>
    <property type="match status" value="1"/>
</dbReference>
<dbReference type="SUPFAM" id="SSF68906">
    <property type="entry name" value="SAP domain"/>
    <property type="match status" value="1"/>
</dbReference>
<sequence>MEEALSSYQRLVGLLRVPDLQLLTDSMGLSKKGRKADLQMRLLGHFGLAPGAPAGVPQALAPDYLSGVARLLEAQPPLGSASARMALKDLAAALPGGAPGGERPGTAARAPIPAPLPFPADLQAKPPASQQAPASPRVIRCICGSNYEHGPLRARLRDLAARGVHGRGAGARGYRCERCRAALADPFWTLAEADLVPPALLRPLPGRPPVVTTQGIQSVQGVERVFYVTSTLAELVARQRDRHRLVLACIQLSDEVPCRVHWPRNMDLRCNGVSYRPTGRANNAKMGINARDEAADLGALCSRGRNALSLAAAEGGAWAVLLQHVRRNSREDVKSLMRAPEGAAEAAARVARLVAGDDDDLLVESQAVSLRDPMSGARMACPARFVDASGLQAFDLDAFLSLAERNRKWQDPVTLKNSTVRQLQVDAYMQVVLECVAGVEDVDEVELDAQGRWRPILLDARGDPRRDAPELGPFSVVDDPTERVREAIRAAAGAKRVKQEPAGTAPTSSESEDAEEAELRAAAAAVRGLAGGSRQTASALEPEVIDLLDDSSEDEATHTHTQPREPAPAPSPARPSIANAVRAASSGRPPVAAGSAANHLSQPPRCPAGPTPPNAAPPRAAQTTSAASSSALQAAPVNTHPSTSATSPAYLQGPAPAAATTASSSSRAPVHPTNPPLFPPPAQQATSSTTTSRLQLPRPPVPADRGQEAIARVQSMLDAAAARQGLAQPGGGLPGPTSSIGGQPQSGHLPALSNGGSMPPTPQSTGARPVLSHGAFGPVSTGGAHPAASSARTESNGALPALSGGVLSPPSSAFSPRVVMGAVASPTASGAAPMSPLQFVPGPTPPQAAAASPLAHPPPGLAWNPVFLQFINMMQGTGALPPPQFAPGRYPCSARPPLAPGLQASPFGAGQQASAVPPPLPAASHSASDVNAPEASVREPARPATSVTSSVPVPLPGAMMEPRGSGSAFPGA</sequence>
<dbReference type="GO" id="GO:0061665">
    <property type="term" value="F:SUMO ligase activity"/>
    <property type="evidence" value="ECO:0007669"/>
    <property type="project" value="TreeGrafter"/>
</dbReference>
<keyword evidence="8" id="KW-0862">Zinc</keyword>
<feature type="compositionally biased region" description="Pro residues" evidence="11">
    <location>
        <begin position="672"/>
        <end position="682"/>
    </location>
</feature>
<comment type="similarity">
    <text evidence="3">Belongs to the PIAS family.</text>
</comment>
<comment type="pathway">
    <text evidence="2">Protein modification; protein sumoylation.</text>
</comment>
<organism evidence="14 15">
    <name type="scientific">Prototheca wickerhamii</name>
    <dbReference type="NCBI Taxonomy" id="3111"/>
    <lineage>
        <taxon>Eukaryota</taxon>
        <taxon>Viridiplantae</taxon>
        <taxon>Chlorophyta</taxon>
        <taxon>core chlorophytes</taxon>
        <taxon>Trebouxiophyceae</taxon>
        <taxon>Chlorellales</taxon>
        <taxon>Chlorellaceae</taxon>
        <taxon>Prototheca</taxon>
    </lineage>
</organism>
<feature type="domain" description="SAP" evidence="12">
    <location>
        <begin position="12"/>
        <end position="46"/>
    </location>
</feature>
<evidence type="ECO:0000256" key="11">
    <source>
        <dbReference type="SAM" id="MobiDB-lite"/>
    </source>
</evidence>
<keyword evidence="15" id="KW-1185">Reference proteome</keyword>
<comment type="subcellular location">
    <subcellularLocation>
        <location evidence="1">Nucleus</location>
    </subcellularLocation>
</comment>
<feature type="compositionally biased region" description="Polar residues" evidence="11">
    <location>
        <begin position="639"/>
        <end position="649"/>
    </location>
</feature>
<evidence type="ECO:0000256" key="3">
    <source>
        <dbReference type="ARBA" id="ARBA00005383"/>
    </source>
</evidence>
<dbReference type="InterPro" id="IPR004181">
    <property type="entry name" value="Znf_MIZ"/>
</dbReference>
<evidence type="ECO:0000259" key="12">
    <source>
        <dbReference type="PROSITE" id="PS50800"/>
    </source>
</evidence>
<keyword evidence="7" id="KW-0833">Ubl conjugation pathway</keyword>
<dbReference type="SMART" id="SM00513">
    <property type="entry name" value="SAP"/>
    <property type="match status" value="1"/>
</dbReference>
<feature type="compositionally biased region" description="Low complexity" evidence="11">
    <location>
        <begin position="654"/>
        <end position="669"/>
    </location>
</feature>
<accession>A0AAD9IH11</accession>
<dbReference type="Pfam" id="PF02037">
    <property type="entry name" value="SAP"/>
    <property type="match status" value="1"/>
</dbReference>
<feature type="region of interest" description="Disordered" evidence="11">
    <location>
        <begin position="490"/>
        <end position="519"/>
    </location>
</feature>
<dbReference type="AlphaFoldDB" id="A0AAD9IH11"/>